<dbReference type="InterPro" id="IPR004871">
    <property type="entry name" value="RSE1/DDB1/CPSF1_C"/>
</dbReference>
<accession>A0A3R7KVZ4</accession>
<dbReference type="InterPro" id="IPR050358">
    <property type="entry name" value="RSE1/DDB1/CFT1"/>
</dbReference>
<dbReference type="Gene3D" id="2.130.10.10">
    <property type="entry name" value="YVTN repeat-like/Quinoprotein amine dehydrogenase"/>
    <property type="match status" value="1"/>
</dbReference>
<dbReference type="OrthoDB" id="433457at2759"/>
<dbReference type="RefSeq" id="XP_029226283.1">
    <property type="nucleotide sequence ID" value="XM_029373607.1"/>
</dbReference>
<dbReference type="GO" id="GO:0005634">
    <property type="term" value="C:nucleus"/>
    <property type="evidence" value="ECO:0007669"/>
    <property type="project" value="InterPro"/>
</dbReference>
<dbReference type="EMBL" id="MKKU01000474">
    <property type="protein sequence ID" value="RNF10797.1"/>
    <property type="molecule type" value="Genomic_DNA"/>
</dbReference>
<evidence type="ECO:0000313" key="3">
    <source>
        <dbReference type="Proteomes" id="UP000284403"/>
    </source>
</evidence>
<feature type="domain" description="RSE1/DDB1/CPSF1 C-terminal" evidence="1">
    <location>
        <begin position="17"/>
        <end position="382"/>
    </location>
</feature>
<protein>
    <submittedName>
        <fullName evidence="2">Putative damage-specific DNA binding protein</fullName>
    </submittedName>
</protein>
<dbReference type="InterPro" id="IPR015943">
    <property type="entry name" value="WD40/YVTN_repeat-like_dom_sf"/>
</dbReference>
<comment type="caution">
    <text evidence="2">The sequence shown here is derived from an EMBL/GenBank/DDBJ whole genome shotgun (WGS) entry which is preliminary data.</text>
</comment>
<dbReference type="Proteomes" id="UP000284403">
    <property type="component" value="Unassembled WGS sequence"/>
</dbReference>
<name>A0A3R7KVZ4_9TRYP</name>
<proteinExistence type="predicted"/>
<reference evidence="2 3" key="1">
    <citation type="journal article" date="2018" name="BMC Genomics">
        <title>Genomic comparison of Trypanosoma conorhini and Trypanosoma rangeli to Trypanosoma cruzi strains of high and low virulence.</title>
        <authorList>
            <person name="Bradwell K.R."/>
            <person name="Koparde V.N."/>
            <person name="Matveyev A.V."/>
            <person name="Serrano M.G."/>
            <person name="Alves J.M."/>
            <person name="Parikh H."/>
            <person name="Huang B."/>
            <person name="Lee V."/>
            <person name="Espinosa-Alvarez O."/>
            <person name="Ortiz P.A."/>
            <person name="Costa-Martins A.G."/>
            <person name="Teixeira M.M."/>
            <person name="Buck G.A."/>
        </authorList>
    </citation>
    <scope>NUCLEOTIDE SEQUENCE [LARGE SCALE GENOMIC DNA]</scope>
    <source>
        <strain evidence="2 3">025E</strain>
    </source>
</reference>
<evidence type="ECO:0000259" key="1">
    <source>
        <dbReference type="Pfam" id="PF03178"/>
    </source>
</evidence>
<dbReference type="AlphaFoldDB" id="A0A3R7KVZ4"/>
<keyword evidence="3" id="KW-1185">Reference proteome</keyword>
<dbReference type="PANTHER" id="PTHR10644">
    <property type="entry name" value="DNA REPAIR/RNA PROCESSING CPSF FAMILY"/>
    <property type="match status" value="1"/>
</dbReference>
<dbReference type="GeneID" id="40320346"/>
<sequence length="471" mass="51066">MGHELANAWAPQKDAVAIELLENERCVFLEPVVLGGTNESPIGNATEGDKALLLGTTFAFPDEPLSRSSRFIWYSVEEGQLISERPQLRQLGSKDVEGALQCCCIVPNYSGRIALGINGCISLYSWNAADAVFVAEETVSVGTIITRLQPIFQQEASYLVAFDARHSCFFIQVDVIQGSLKIVARDTEPRGVMDGVVLQSGKTNDMCFGDDYYNFYCLSRGAPAPSSSSDAASATAASGKLKTTAQYHLGDMVTAMQLGSFAPCCLENTAVPVHNALIPGICGPQVVFGTSHGALGTITPVSNETYLLLKALEVAVASAVPALGGFEHAAHREVLRAGQERGYSRNASFENASSSSPEVFKQRRKRYISRCVCSGDLVESFLSLPQTAQQRIVREADECIIGFFASMNSTLEEFFEQSDLDRPIAGERNLHVSECKAMDGVNALFSEKGLPTLPLTREAVKDLLQKMRRIH</sequence>
<evidence type="ECO:0000313" key="2">
    <source>
        <dbReference type="EMBL" id="RNF10797.1"/>
    </source>
</evidence>
<gene>
    <name evidence="2" type="ORF">Tco025E_06735</name>
</gene>
<dbReference type="Pfam" id="PF03178">
    <property type="entry name" value="CPSF_A"/>
    <property type="match status" value="1"/>
</dbReference>
<dbReference type="Gene3D" id="1.10.150.910">
    <property type="match status" value="1"/>
</dbReference>
<organism evidence="2 3">
    <name type="scientific">Trypanosoma conorhini</name>
    <dbReference type="NCBI Taxonomy" id="83891"/>
    <lineage>
        <taxon>Eukaryota</taxon>
        <taxon>Discoba</taxon>
        <taxon>Euglenozoa</taxon>
        <taxon>Kinetoplastea</taxon>
        <taxon>Metakinetoplastina</taxon>
        <taxon>Trypanosomatida</taxon>
        <taxon>Trypanosomatidae</taxon>
        <taxon>Trypanosoma</taxon>
    </lineage>
</organism>
<dbReference type="GO" id="GO:0003676">
    <property type="term" value="F:nucleic acid binding"/>
    <property type="evidence" value="ECO:0007669"/>
    <property type="project" value="InterPro"/>
</dbReference>